<evidence type="ECO:0000256" key="7">
    <source>
        <dbReference type="PIRSR" id="PIRSR000137-1"/>
    </source>
</evidence>
<name>A0A0H2RGY0_9AGAM</name>
<dbReference type="STRING" id="27342.A0A0H2RGY0"/>
<proteinExistence type="inferred from homology"/>
<comment type="similarity">
    <text evidence="2 9">Belongs to the GMC oxidoreductase family.</text>
</comment>
<dbReference type="SUPFAM" id="SSF51905">
    <property type="entry name" value="FAD/NAD(P)-binding domain"/>
    <property type="match status" value="1"/>
</dbReference>
<dbReference type="SUPFAM" id="SSF54373">
    <property type="entry name" value="FAD-linked reductases, C-terminal domain"/>
    <property type="match status" value="1"/>
</dbReference>
<dbReference type="Gene3D" id="3.30.560.10">
    <property type="entry name" value="Glucose Oxidase, domain 3"/>
    <property type="match status" value="1"/>
</dbReference>
<dbReference type="GO" id="GO:0016614">
    <property type="term" value="F:oxidoreductase activity, acting on CH-OH group of donors"/>
    <property type="evidence" value="ECO:0007669"/>
    <property type="project" value="InterPro"/>
</dbReference>
<keyword evidence="4" id="KW-0732">Signal</keyword>
<dbReference type="InterPro" id="IPR036188">
    <property type="entry name" value="FAD/NAD-bd_sf"/>
</dbReference>
<evidence type="ECO:0000259" key="11">
    <source>
        <dbReference type="PROSITE" id="PS00624"/>
    </source>
</evidence>
<dbReference type="OrthoDB" id="269227at2759"/>
<organism evidence="12 13">
    <name type="scientific">Schizopora paradoxa</name>
    <dbReference type="NCBI Taxonomy" id="27342"/>
    <lineage>
        <taxon>Eukaryota</taxon>
        <taxon>Fungi</taxon>
        <taxon>Dikarya</taxon>
        <taxon>Basidiomycota</taxon>
        <taxon>Agaricomycotina</taxon>
        <taxon>Agaricomycetes</taxon>
        <taxon>Hymenochaetales</taxon>
        <taxon>Schizoporaceae</taxon>
        <taxon>Schizopora</taxon>
    </lineage>
</organism>
<dbReference type="EMBL" id="KQ086015">
    <property type="protein sequence ID" value="KLO10847.1"/>
    <property type="molecule type" value="Genomic_DNA"/>
</dbReference>
<comment type="cofactor">
    <cofactor evidence="1 8">
        <name>FAD</name>
        <dbReference type="ChEBI" id="CHEBI:57692"/>
    </cofactor>
</comment>
<dbReference type="GO" id="GO:0050660">
    <property type="term" value="F:flavin adenine dinucleotide binding"/>
    <property type="evidence" value="ECO:0007669"/>
    <property type="project" value="InterPro"/>
</dbReference>
<feature type="active site" description="Proton donor" evidence="7">
    <location>
        <position position="548"/>
    </location>
</feature>
<dbReference type="PROSITE" id="PS00623">
    <property type="entry name" value="GMC_OXRED_1"/>
    <property type="match status" value="1"/>
</dbReference>
<dbReference type="AlphaFoldDB" id="A0A0H2RGY0"/>
<accession>A0A0H2RGY0</accession>
<evidence type="ECO:0000259" key="10">
    <source>
        <dbReference type="PROSITE" id="PS00623"/>
    </source>
</evidence>
<keyword evidence="3 9" id="KW-0285">Flavoprotein</keyword>
<evidence type="ECO:0000313" key="12">
    <source>
        <dbReference type="EMBL" id="KLO10847.1"/>
    </source>
</evidence>
<dbReference type="InterPro" id="IPR007867">
    <property type="entry name" value="GMC_OxRtase_C"/>
</dbReference>
<dbReference type="InterPro" id="IPR000172">
    <property type="entry name" value="GMC_OxRdtase_N"/>
</dbReference>
<evidence type="ECO:0000256" key="9">
    <source>
        <dbReference type="RuleBase" id="RU003968"/>
    </source>
</evidence>
<feature type="active site" description="Proton acceptor" evidence="7">
    <location>
        <position position="591"/>
    </location>
</feature>
<evidence type="ECO:0000256" key="8">
    <source>
        <dbReference type="PIRSR" id="PIRSR000137-2"/>
    </source>
</evidence>
<dbReference type="Gene3D" id="3.50.50.60">
    <property type="entry name" value="FAD/NAD(P)-binding domain"/>
    <property type="match status" value="1"/>
</dbReference>
<dbReference type="Pfam" id="PF05199">
    <property type="entry name" value="GMC_oxred_C"/>
    <property type="match status" value="1"/>
</dbReference>
<evidence type="ECO:0000256" key="5">
    <source>
        <dbReference type="ARBA" id="ARBA00022827"/>
    </source>
</evidence>
<dbReference type="PROSITE" id="PS00624">
    <property type="entry name" value="GMC_OXRED_2"/>
    <property type="match status" value="1"/>
</dbReference>
<feature type="domain" description="Glucose-methanol-choline oxidoreductase N-terminal" evidence="11">
    <location>
        <begin position="291"/>
        <end position="305"/>
    </location>
</feature>
<feature type="binding site" evidence="8">
    <location>
        <position position="252"/>
    </location>
    <ligand>
        <name>FAD</name>
        <dbReference type="ChEBI" id="CHEBI:57692"/>
    </ligand>
</feature>
<protein>
    <submittedName>
        <fullName evidence="12">GMC oxidoreductase</fullName>
    </submittedName>
</protein>
<dbReference type="InParanoid" id="A0A0H2RGY0"/>
<evidence type="ECO:0000256" key="3">
    <source>
        <dbReference type="ARBA" id="ARBA00022630"/>
    </source>
</evidence>
<dbReference type="PANTHER" id="PTHR11552:SF201">
    <property type="entry name" value="GLUCOSE-METHANOL-CHOLINE OXIDOREDUCTASE N-TERMINAL DOMAIN-CONTAINING PROTEIN"/>
    <property type="match status" value="1"/>
</dbReference>
<sequence>MAASINEVAGKHFDYVRLQTAGLTIAARLAEDPRTTVAVLEAGPENLDDPMISMSINSYHLDHTMPGQYARHFRNPAYDWCLETTPQEFCGDAVYGWPRGKMLGGSSAINFFGWIKPQAKDIDAWERLGNPGWNWARFQEYAKKAEGFIPPADAEWAKSRHMIHDPHVHGYDGPVKTAYPLTICATEFPFRQTLLNCGIPLSRGVLGGDPIGVSMVPNTIDPITQKRVYATTAYYLPNKDKKNLTVLCDALVHRILSRKDERFVEATSVEFEHGGGIHKVNVRKEVILCAGALKSPQILELSGIGNKSVLESFGIETLVDLPGVGENMQEHSYSMVIHELKPESNLKTLDSLADPTIDAAQRELYKSGKGMYCTGFSNVAFFPLSTIFSAQEVEDMVTEQRSKIDSDGQTDESRKALYEQYKIQLQKIESGWNGDCEILPFPGSIVPSFIRDGKNHMSTLAGLHLPFSRGNIHIRSADPKDDPSINPRSFENDFDMKVLVRLLKYCRNLANVEPWKSIVAKEVLPGPQCQSDEEIEKFIKKSLGTMFHTAGSASMLPRESRGVVDPALIVYGTRNIRVADLSIVPLHVAAHTQATAYAVGEIAADLVKAGTAKGRL</sequence>
<dbReference type="PIRSF" id="PIRSF000137">
    <property type="entry name" value="Alcohol_oxidase"/>
    <property type="match status" value="1"/>
</dbReference>
<dbReference type="PANTHER" id="PTHR11552">
    <property type="entry name" value="GLUCOSE-METHANOL-CHOLINE GMC OXIDOREDUCTASE"/>
    <property type="match status" value="1"/>
</dbReference>
<feature type="domain" description="Glucose-methanol-choline oxidoreductase N-terminal" evidence="10">
    <location>
        <begin position="100"/>
        <end position="123"/>
    </location>
</feature>
<keyword evidence="13" id="KW-1185">Reference proteome</keyword>
<keyword evidence="6" id="KW-0560">Oxidoreductase</keyword>
<evidence type="ECO:0000256" key="1">
    <source>
        <dbReference type="ARBA" id="ARBA00001974"/>
    </source>
</evidence>
<evidence type="ECO:0000256" key="2">
    <source>
        <dbReference type="ARBA" id="ARBA00010790"/>
    </source>
</evidence>
<dbReference type="Proteomes" id="UP000053477">
    <property type="component" value="Unassembled WGS sequence"/>
</dbReference>
<gene>
    <name evidence="12" type="ORF">SCHPADRAFT_877623</name>
</gene>
<reference evidence="12 13" key="1">
    <citation type="submission" date="2015-04" db="EMBL/GenBank/DDBJ databases">
        <title>Complete genome sequence of Schizopora paradoxa KUC8140, a cosmopolitan wood degrader in East Asia.</title>
        <authorList>
            <consortium name="DOE Joint Genome Institute"/>
            <person name="Min B."/>
            <person name="Park H."/>
            <person name="Jang Y."/>
            <person name="Kim J.-J."/>
            <person name="Kim K.H."/>
            <person name="Pangilinan J."/>
            <person name="Lipzen A."/>
            <person name="Riley R."/>
            <person name="Grigoriev I.V."/>
            <person name="Spatafora J.W."/>
            <person name="Choi I.-G."/>
        </authorList>
    </citation>
    <scope>NUCLEOTIDE SEQUENCE [LARGE SCALE GENOMIC DNA]</scope>
    <source>
        <strain evidence="12 13">KUC8140</strain>
    </source>
</reference>
<evidence type="ECO:0000256" key="4">
    <source>
        <dbReference type="ARBA" id="ARBA00022729"/>
    </source>
</evidence>
<evidence type="ECO:0000256" key="6">
    <source>
        <dbReference type="ARBA" id="ARBA00023002"/>
    </source>
</evidence>
<dbReference type="Pfam" id="PF00732">
    <property type="entry name" value="GMC_oxred_N"/>
    <property type="match status" value="1"/>
</dbReference>
<dbReference type="InterPro" id="IPR012132">
    <property type="entry name" value="GMC_OxRdtase"/>
</dbReference>
<evidence type="ECO:0000313" key="13">
    <source>
        <dbReference type="Proteomes" id="UP000053477"/>
    </source>
</evidence>
<keyword evidence="5 8" id="KW-0274">FAD</keyword>